<dbReference type="PROSITE" id="PS50948">
    <property type="entry name" value="PAN"/>
    <property type="match status" value="3"/>
</dbReference>
<feature type="compositionally biased region" description="Pro residues" evidence="3">
    <location>
        <begin position="774"/>
        <end position="783"/>
    </location>
</feature>
<evidence type="ECO:0000313" key="7">
    <source>
        <dbReference type="EMBL" id="CAC5404547.1"/>
    </source>
</evidence>
<evidence type="ECO:0000259" key="5">
    <source>
        <dbReference type="PROSITE" id="PS01180"/>
    </source>
</evidence>
<feature type="domain" description="Apple" evidence="6">
    <location>
        <begin position="31"/>
        <end position="115"/>
    </location>
</feature>
<keyword evidence="4" id="KW-1133">Transmembrane helix</keyword>
<evidence type="ECO:0000259" key="6">
    <source>
        <dbReference type="PROSITE" id="PS50948"/>
    </source>
</evidence>
<comment type="caution">
    <text evidence="2">Lacks conserved residue(s) required for the propagation of feature annotation.</text>
</comment>
<feature type="region of interest" description="Disordered" evidence="3">
    <location>
        <begin position="756"/>
        <end position="800"/>
    </location>
</feature>
<dbReference type="OrthoDB" id="10009301at2759"/>
<evidence type="ECO:0008006" key="9">
    <source>
        <dbReference type="Google" id="ProtNLM"/>
    </source>
</evidence>
<keyword evidence="8" id="KW-1185">Reference proteome</keyword>
<dbReference type="SUPFAM" id="SSF49854">
    <property type="entry name" value="Spermadhesin, CUB domain"/>
    <property type="match status" value="2"/>
</dbReference>
<keyword evidence="4" id="KW-0812">Transmembrane</keyword>
<accession>A0A6J8DA94</accession>
<feature type="compositionally biased region" description="Basic and acidic residues" evidence="3">
    <location>
        <begin position="756"/>
        <end position="766"/>
    </location>
</feature>
<dbReference type="PANTHER" id="PTHR46908:SF4">
    <property type="entry name" value="TUMOR NECROSIS FACTOR-INDUCIBLE GENE 6 PROTEIN"/>
    <property type="match status" value="1"/>
</dbReference>
<organism evidence="7 8">
    <name type="scientific">Mytilus coruscus</name>
    <name type="common">Sea mussel</name>
    <dbReference type="NCBI Taxonomy" id="42192"/>
    <lineage>
        <taxon>Eukaryota</taxon>
        <taxon>Metazoa</taxon>
        <taxon>Spiralia</taxon>
        <taxon>Lophotrochozoa</taxon>
        <taxon>Mollusca</taxon>
        <taxon>Bivalvia</taxon>
        <taxon>Autobranchia</taxon>
        <taxon>Pteriomorphia</taxon>
        <taxon>Mytilida</taxon>
        <taxon>Mytiloidea</taxon>
        <taxon>Mytilidae</taxon>
        <taxon>Mytilinae</taxon>
        <taxon>Mytilus</taxon>
    </lineage>
</organism>
<dbReference type="CDD" id="cd00041">
    <property type="entry name" value="CUB"/>
    <property type="match status" value="2"/>
</dbReference>
<dbReference type="EMBL" id="CACVKT020006970">
    <property type="protein sequence ID" value="CAC5404547.1"/>
    <property type="molecule type" value="Genomic_DNA"/>
</dbReference>
<dbReference type="AlphaFoldDB" id="A0A6J8DA94"/>
<dbReference type="InterPro" id="IPR052129">
    <property type="entry name" value="Spermadhesin-Link_domain"/>
</dbReference>
<dbReference type="Proteomes" id="UP000507470">
    <property type="component" value="Unassembled WGS sequence"/>
</dbReference>
<feature type="domain" description="Apple" evidence="6">
    <location>
        <begin position="281"/>
        <end position="365"/>
    </location>
</feature>
<dbReference type="Gene3D" id="2.60.120.290">
    <property type="entry name" value="Spermadhesin, CUB domain"/>
    <property type="match status" value="2"/>
</dbReference>
<dbReference type="InterPro" id="IPR000859">
    <property type="entry name" value="CUB_dom"/>
</dbReference>
<proteinExistence type="predicted"/>
<dbReference type="PANTHER" id="PTHR46908">
    <property type="entry name" value="CUBILIN-LIKE PROTEIN"/>
    <property type="match status" value="1"/>
</dbReference>
<evidence type="ECO:0000313" key="8">
    <source>
        <dbReference type="Proteomes" id="UP000507470"/>
    </source>
</evidence>
<dbReference type="InterPro" id="IPR035914">
    <property type="entry name" value="Sperma_CUB_dom_sf"/>
</dbReference>
<evidence type="ECO:0000256" key="3">
    <source>
        <dbReference type="SAM" id="MobiDB-lite"/>
    </source>
</evidence>
<feature type="domain" description="CUB" evidence="5">
    <location>
        <begin position="485"/>
        <end position="601"/>
    </location>
</feature>
<dbReference type="Gene3D" id="3.50.4.10">
    <property type="entry name" value="Hepatocyte Growth Factor"/>
    <property type="match status" value="4"/>
</dbReference>
<reference evidence="7 8" key="1">
    <citation type="submission" date="2020-06" db="EMBL/GenBank/DDBJ databases">
        <authorList>
            <person name="Li R."/>
            <person name="Bekaert M."/>
        </authorList>
    </citation>
    <scope>NUCLEOTIDE SEQUENCE [LARGE SCALE GENOMIC DNA]</scope>
    <source>
        <strain evidence="8">wild</strain>
    </source>
</reference>
<dbReference type="SUPFAM" id="SSF57414">
    <property type="entry name" value="Hairpin loop containing domain-like"/>
    <property type="match status" value="4"/>
</dbReference>
<name>A0A6J8DA94_MYTCO</name>
<dbReference type="Pfam" id="PF00024">
    <property type="entry name" value="PAN_1"/>
    <property type="match status" value="4"/>
</dbReference>
<feature type="domain" description="CUB" evidence="5">
    <location>
        <begin position="369"/>
        <end position="482"/>
    </location>
</feature>
<gene>
    <name evidence="7" type="ORF">MCOR_38324</name>
</gene>
<dbReference type="CDD" id="cd01099">
    <property type="entry name" value="PAN_AP_HGF"/>
    <property type="match status" value="3"/>
</dbReference>
<protein>
    <recommendedName>
        <fullName evidence="9">CUBN</fullName>
    </recommendedName>
</protein>
<evidence type="ECO:0000256" key="1">
    <source>
        <dbReference type="ARBA" id="ARBA00023157"/>
    </source>
</evidence>
<feature type="transmembrane region" description="Helical" evidence="4">
    <location>
        <begin position="700"/>
        <end position="729"/>
    </location>
</feature>
<evidence type="ECO:0000256" key="2">
    <source>
        <dbReference type="PROSITE-ProRule" id="PRU00059"/>
    </source>
</evidence>
<keyword evidence="1" id="KW-1015">Disulfide bond</keyword>
<dbReference type="SMART" id="SM00042">
    <property type="entry name" value="CUB"/>
    <property type="match status" value="2"/>
</dbReference>
<dbReference type="SMART" id="SM00473">
    <property type="entry name" value="PAN_AP"/>
    <property type="match status" value="3"/>
</dbReference>
<dbReference type="InterPro" id="IPR003609">
    <property type="entry name" value="Pan_app"/>
</dbReference>
<dbReference type="PROSITE" id="PS01180">
    <property type="entry name" value="CUB"/>
    <property type="match status" value="2"/>
</dbReference>
<dbReference type="FunFam" id="2.60.120.290:FF:000013">
    <property type="entry name" value="Membrane frizzled-related protein"/>
    <property type="match status" value="1"/>
</dbReference>
<sequence length="812" mass="92701">MESVINTVIRSRKCWIILVFIQIGIFSRTGCDIQNFNSLYFRVPNMRMSSLPVITINNVPVEVCAERCVRETTFECKSFDIDNKDQGCRLYNDSLDDPFIHLIPSTFVDHYRTAYVKLFHRLPNHIVTVSHDRKIPRISVEKCARRCVLEVSFKCQGFDYEVRLQNCWLTSKTPAASGGVVIQYGTDYYQRTFDGPFENFINFGYGTLRPLEGIHIYNKIMLGVNLEHCAQLCLVENGFTCSSFDYLFNDKSCHMSKYIAANVHGLQNEYSEESKSMHFEVKDEYLQKFYPAPYSAIVGHNEKTISRITPSKCARMCLMERDFICRSFDYQIQDVKCLLSSKTGSDVGGLTTHGHAQVHHFEMKPYLDCGGIFTSSTGNIASPNWPRKYPHNMKCTWNITVSKFKVIRLTIIHFNLGKYTDFPCDVVNDRLIITEEYQHQNDTLCVQHDVDTYTSKTNTISLTFQSNSKFDAPGFKLFYQEDWACGAVLTDDNGEFASPRWPYQYPSLSLCEWTIRAPYGCTIYLSFTSIELEEHIKGNCTSAYDRLEVFDGSTKNSSRLASLCGKKGIHAYRSSLNVLSVTFISDDRVQERGFHAVYKFFYPPTTTIESATTEDTTTTSTEKMTTEQTTSAAITTETAAKVFPFNASHLSLIAMFVEPNNNNSPVDKSQQSQMIDQTTESENIAVTQIDKDLTTRNVRLWHTIIIMIIIFIFIVTVVVVTLVIVCRYYRTRVPKRRNTSNLPFTEESETLYRHDNHLNDNLDKGSSESINIPQPSPSGPPPDVTFTNPMYDRKHGTSSSTLASSTYMEYTI</sequence>
<dbReference type="Pfam" id="PF00431">
    <property type="entry name" value="CUB"/>
    <property type="match status" value="2"/>
</dbReference>
<keyword evidence="4" id="KW-0472">Membrane</keyword>
<evidence type="ECO:0000256" key="4">
    <source>
        <dbReference type="SAM" id="Phobius"/>
    </source>
</evidence>
<feature type="domain" description="Apple" evidence="6">
    <location>
        <begin position="116"/>
        <end position="193"/>
    </location>
</feature>